<organism evidence="1 2">
    <name type="scientific">Nocardioides marinquilinus</name>
    <dbReference type="NCBI Taxonomy" id="1210400"/>
    <lineage>
        <taxon>Bacteria</taxon>
        <taxon>Bacillati</taxon>
        <taxon>Actinomycetota</taxon>
        <taxon>Actinomycetes</taxon>
        <taxon>Propionibacteriales</taxon>
        <taxon>Nocardioidaceae</taxon>
        <taxon>Nocardioides</taxon>
    </lineage>
</organism>
<dbReference type="InterPro" id="IPR027417">
    <property type="entry name" value="P-loop_NTPase"/>
</dbReference>
<accession>A0ABP9PW21</accession>
<dbReference type="Gene3D" id="3.40.50.300">
    <property type="entry name" value="P-loop containing nucleotide triphosphate hydrolases"/>
    <property type="match status" value="1"/>
</dbReference>
<dbReference type="RefSeq" id="WP_345461496.1">
    <property type="nucleotide sequence ID" value="NZ_BAABKG010000004.1"/>
</dbReference>
<dbReference type="Proteomes" id="UP001500221">
    <property type="component" value="Unassembled WGS sequence"/>
</dbReference>
<dbReference type="SUPFAM" id="SSF52540">
    <property type="entry name" value="P-loop containing nucleoside triphosphate hydrolases"/>
    <property type="match status" value="1"/>
</dbReference>
<comment type="caution">
    <text evidence="1">The sequence shown here is derived from an EMBL/GenBank/DDBJ whole genome shotgun (WGS) entry which is preliminary data.</text>
</comment>
<dbReference type="EMBL" id="BAABKG010000004">
    <property type="protein sequence ID" value="GAA5153200.1"/>
    <property type="molecule type" value="Genomic_DNA"/>
</dbReference>
<evidence type="ECO:0000313" key="2">
    <source>
        <dbReference type="Proteomes" id="UP001500221"/>
    </source>
</evidence>
<evidence type="ECO:0000313" key="1">
    <source>
        <dbReference type="EMBL" id="GAA5153200.1"/>
    </source>
</evidence>
<dbReference type="PANTHER" id="PTHR10285">
    <property type="entry name" value="URIDINE KINASE"/>
    <property type="match status" value="1"/>
</dbReference>
<gene>
    <name evidence="1" type="ORF">GCM10023340_34850</name>
</gene>
<reference evidence="2" key="1">
    <citation type="journal article" date="2019" name="Int. J. Syst. Evol. Microbiol.">
        <title>The Global Catalogue of Microorganisms (GCM) 10K type strain sequencing project: providing services to taxonomists for standard genome sequencing and annotation.</title>
        <authorList>
            <consortium name="The Broad Institute Genomics Platform"/>
            <consortium name="The Broad Institute Genome Sequencing Center for Infectious Disease"/>
            <person name="Wu L."/>
            <person name="Ma J."/>
        </authorList>
    </citation>
    <scope>NUCLEOTIDE SEQUENCE [LARGE SCALE GENOMIC DNA]</scope>
    <source>
        <strain evidence="2">JCM 18459</strain>
    </source>
</reference>
<keyword evidence="2" id="KW-1185">Reference proteome</keyword>
<name>A0ABP9PW21_9ACTN</name>
<sequence length="206" mass="22408">MPPVTYDVVRARVERLAATLDRPPVVGVSGHGGAGKSTLAARLVGDLGGRPDQVVGTDRFYAVGAGPGSGLLDLHDWPRLLELLRRVRATPTPARLGYPVRTYEGAERVVDVAMPPVVVLEGIRLFRPETRPLLDLAVWIDLSPEVAGRRAVERNRGQGDDDAELDLWRTKWVPEGWAYERAVRPRLLADVVVPAEEVGASDSAGR</sequence>
<protein>
    <submittedName>
        <fullName evidence="1">AAA family ATPase</fullName>
    </submittedName>
</protein>
<proteinExistence type="predicted"/>